<keyword evidence="4" id="KW-0378">Hydrolase</keyword>
<evidence type="ECO:0000256" key="3">
    <source>
        <dbReference type="ARBA" id="ARBA00022763"/>
    </source>
</evidence>
<evidence type="ECO:0000259" key="10">
    <source>
        <dbReference type="PROSITE" id="PS51068"/>
    </source>
</evidence>
<dbReference type="SMART" id="SM00898">
    <property type="entry name" value="Fapy_DNA_glyco"/>
    <property type="match status" value="1"/>
</dbReference>
<evidence type="ECO:0000256" key="8">
    <source>
        <dbReference type="ARBA" id="ARBA00023268"/>
    </source>
</evidence>
<name>A0A481YRD3_9VIRU</name>
<dbReference type="SMART" id="SM01232">
    <property type="entry name" value="H2TH"/>
    <property type="match status" value="1"/>
</dbReference>
<proteinExistence type="inferred from homology"/>
<keyword evidence="8" id="KW-0511">Multifunctional enzyme</keyword>
<evidence type="ECO:0000313" key="11">
    <source>
        <dbReference type="EMBL" id="QBK85530.1"/>
    </source>
</evidence>
<dbReference type="GO" id="GO:0016829">
    <property type="term" value="F:lyase activity"/>
    <property type="evidence" value="ECO:0007669"/>
    <property type="project" value="UniProtKB-KW"/>
</dbReference>
<keyword evidence="5" id="KW-0238">DNA-binding</keyword>
<dbReference type="InterPro" id="IPR010979">
    <property type="entry name" value="Ribosomal_uS13-like_H2TH"/>
</dbReference>
<organism evidence="11">
    <name type="scientific">Marseillevirus LCMAC101</name>
    <dbReference type="NCBI Taxonomy" id="2506602"/>
    <lineage>
        <taxon>Viruses</taxon>
        <taxon>Varidnaviria</taxon>
        <taxon>Bamfordvirae</taxon>
        <taxon>Nucleocytoviricota</taxon>
        <taxon>Megaviricetes</taxon>
        <taxon>Pimascovirales</taxon>
        <taxon>Pimascovirales incertae sedis</taxon>
        <taxon>Marseilleviridae</taxon>
    </lineage>
</organism>
<keyword evidence="6" id="KW-0234">DNA repair</keyword>
<dbReference type="InterPro" id="IPR035937">
    <property type="entry name" value="FPG_N"/>
</dbReference>
<dbReference type="PANTHER" id="PTHR22993:SF9">
    <property type="entry name" value="FORMAMIDOPYRIMIDINE-DNA GLYCOSYLASE"/>
    <property type="match status" value="1"/>
</dbReference>
<protein>
    <submittedName>
        <fullName evidence="11">Formamidopyrimidine-DNA glycosylase</fullName>
    </submittedName>
</protein>
<dbReference type="InterPro" id="IPR015886">
    <property type="entry name" value="H2TH_FPG"/>
</dbReference>
<comment type="catalytic activity">
    <reaction evidence="1">
        <text>Hydrolysis of DNA containing ring-opened 7-methylguanine residues, releasing 2,6-diamino-4-hydroxy-5-(N-methyl)formamidopyrimidine.</text>
        <dbReference type="EC" id="3.2.2.23"/>
    </reaction>
</comment>
<dbReference type="PANTHER" id="PTHR22993">
    <property type="entry name" value="FORMAMIDOPYRIMIDINE-DNA GLYCOSYLASE"/>
    <property type="match status" value="1"/>
</dbReference>
<dbReference type="GO" id="GO:0006284">
    <property type="term" value="P:base-excision repair"/>
    <property type="evidence" value="ECO:0007669"/>
    <property type="project" value="InterPro"/>
</dbReference>
<reference evidence="11" key="1">
    <citation type="journal article" date="2019" name="MBio">
        <title>Virus Genomes from Deep Sea Sediments Expand the Ocean Megavirome and Support Independent Origins of Viral Gigantism.</title>
        <authorList>
            <person name="Backstrom D."/>
            <person name="Yutin N."/>
            <person name="Jorgensen S.L."/>
            <person name="Dharamshi J."/>
            <person name="Homa F."/>
            <person name="Zaremba-Niedwiedzka K."/>
            <person name="Spang A."/>
            <person name="Wolf Y.I."/>
            <person name="Koonin E.V."/>
            <person name="Ettema T.J."/>
        </authorList>
    </citation>
    <scope>NUCLEOTIDE SEQUENCE</scope>
</reference>
<keyword evidence="7" id="KW-0456">Lyase</keyword>
<evidence type="ECO:0000256" key="9">
    <source>
        <dbReference type="ARBA" id="ARBA00023295"/>
    </source>
</evidence>
<dbReference type="EMBL" id="MK500327">
    <property type="protein sequence ID" value="QBK85530.1"/>
    <property type="molecule type" value="Genomic_DNA"/>
</dbReference>
<dbReference type="Gene3D" id="1.10.8.50">
    <property type="match status" value="1"/>
</dbReference>
<dbReference type="GO" id="GO:0008534">
    <property type="term" value="F:oxidized purine nucleobase lesion DNA N-glycosylase activity"/>
    <property type="evidence" value="ECO:0007669"/>
    <property type="project" value="UniProtKB-EC"/>
</dbReference>
<evidence type="ECO:0000256" key="6">
    <source>
        <dbReference type="ARBA" id="ARBA00023204"/>
    </source>
</evidence>
<dbReference type="SUPFAM" id="SSF46946">
    <property type="entry name" value="S13-like H2TH domain"/>
    <property type="match status" value="1"/>
</dbReference>
<dbReference type="SUPFAM" id="SSF81624">
    <property type="entry name" value="N-terminal domain of MutM-like DNA repair proteins"/>
    <property type="match status" value="1"/>
</dbReference>
<gene>
    <name evidence="11" type="ORF">LCMAC101_01170</name>
</gene>
<dbReference type="GO" id="GO:0003684">
    <property type="term" value="F:damaged DNA binding"/>
    <property type="evidence" value="ECO:0007669"/>
    <property type="project" value="InterPro"/>
</dbReference>
<comment type="similarity">
    <text evidence="2">Belongs to the FPG family.</text>
</comment>
<dbReference type="GO" id="GO:0003906">
    <property type="term" value="F:DNA-(apurinic or apyrimidinic site) endonuclease activity"/>
    <property type="evidence" value="ECO:0007669"/>
    <property type="project" value="InterPro"/>
</dbReference>
<dbReference type="Gene3D" id="3.20.190.10">
    <property type="entry name" value="MutM-like, N-terminal"/>
    <property type="match status" value="1"/>
</dbReference>
<keyword evidence="9" id="KW-0326">Glycosidase</keyword>
<evidence type="ECO:0000256" key="2">
    <source>
        <dbReference type="ARBA" id="ARBA00009409"/>
    </source>
</evidence>
<sequence>MPESPEVKLFAKRLNASFATQQLLRITIVRGPYKDNEKEKYKHFREQAESFQPHVIKRVKNKGKWLYFKLDGPEYAALGVHHGMEGSWCNDPDNKHIILELKMKCDQKITKIYFQDSRRFGTFTLLTKEELQKELKKLGPDIFKMTLEEFDKSLKVKRIQKHRLCEALMDQSVISGIGNYLRADIMYLAKLDPKIEVFDLDESDKQRLYNAIRKVSRSSYGSGSTTVGYYESAIHNGGYEFLVYQKAICPKGKKIQTFKDKNGRTVHYVPLKEK</sequence>
<keyword evidence="3" id="KW-0227">DNA damage</keyword>
<feature type="domain" description="Formamidopyrimidine-DNA glycosylase catalytic" evidence="10">
    <location>
        <begin position="2"/>
        <end position="121"/>
    </location>
</feature>
<evidence type="ECO:0000256" key="1">
    <source>
        <dbReference type="ARBA" id="ARBA00001668"/>
    </source>
</evidence>
<dbReference type="PROSITE" id="PS51068">
    <property type="entry name" value="FPG_CAT"/>
    <property type="match status" value="1"/>
</dbReference>
<dbReference type="Pfam" id="PF06831">
    <property type="entry name" value="H2TH"/>
    <property type="match status" value="1"/>
</dbReference>
<dbReference type="InterPro" id="IPR012319">
    <property type="entry name" value="FPG_cat"/>
</dbReference>
<dbReference type="Pfam" id="PF01149">
    <property type="entry name" value="Fapy_DNA_glyco"/>
    <property type="match status" value="1"/>
</dbReference>
<dbReference type="GO" id="GO:0008270">
    <property type="term" value="F:zinc ion binding"/>
    <property type="evidence" value="ECO:0007669"/>
    <property type="project" value="InterPro"/>
</dbReference>
<evidence type="ECO:0000256" key="7">
    <source>
        <dbReference type="ARBA" id="ARBA00023239"/>
    </source>
</evidence>
<evidence type="ECO:0000256" key="5">
    <source>
        <dbReference type="ARBA" id="ARBA00023125"/>
    </source>
</evidence>
<evidence type="ECO:0000256" key="4">
    <source>
        <dbReference type="ARBA" id="ARBA00022801"/>
    </source>
</evidence>
<accession>A0A481YRD3</accession>